<accession>A0A382JAJ2</accession>
<protein>
    <submittedName>
        <fullName evidence="1">Uncharacterized protein</fullName>
    </submittedName>
</protein>
<organism evidence="1">
    <name type="scientific">marine metagenome</name>
    <dbReference type="NCBI Taxonomy" id="408172"/>
    <lineage>
        <taxon>unclassified sequences</taxon>
        <taxon>metagenomes</taxon>
        <taxon>ecological metagenomes</taxon>
    </lineage>
</organism>
<gene>
    <name evidence="1" type="ORF">METZ01_LOCUS262088</name>
</gene>
<sequence>MRRKTDRIPDIKVRKMVLPVSAVMTSSTFEEKPAESIVPLTIAVAMAIPVTLPEFRARLTKADVTPYLFPAAEEKMAALLGELNIPDPE</sequence>
<dbReference type="AlphaFoldDB" id="A0A382JAJ2"/>
<feature type="non-terminal residue" evidence="1">
    <location>
        <position position="89"/>
    </location>
</feature>
<dbReference type="EMBL" id="UINC01073107">
    <property type="protein sequence ID" value="SVC09234.1"/>
    <property type="molecule type" value="Genomic_DNA"/>
</dbReference>
<proteinExistence type="predicted"/>
<name>A0A382JAJ2_9ZZZZ</name>
<evidence type="ECO:0000313" key="1">
    <source>
        <dbReference type="EMBL" id="SVC09234.1"/>
    </source>
</evidence>
<reference evidence="1" key="1">
    <citation type="submission" date="2018-05" db="EMBL/GenBank/DDBJ databases">
        <authorList>
            <person name="Lanie J.A."/>
            <person name="Ng W.-L."/>
            <person name="Kazmierczak K.M."/>
            <person name="Andrzejewski T.M."/>
            <person name="Davidsen T.M."/>
            <person name="Wayne K.J."/>
            <person name="Tettelin H."/>
            <person name="Glass J.I."/>
            <person name="Rusch D."/>
            <person name="Podicherti R."/>
            <person name="Tsui H.-C.T."/>
            <person name="Winkler M.E."/>
        </authorList>
    </citation>
    <scope>NUCLEOTIDE SEQUENCE</scope>
</reference>